<dbReference type="AlphaFoldDB" id="C7LQ91"/>
<evidence type="ECO:0000313" key="3">
    <source>
        <dbReference type="EMBL" id="ACU89117.1"/>
    </source>
</evidence>
<gene>
    <name evidence="3" type="ordered locus">Dbac_1003</name>
</gene>
<dbReference type="NCBIfam" id="TIGR00696">
    <property type="entry name" value="wecG_tagA_cpsF"/>
    <property type="match status" value="1"/>
</dbReference>
<dbReference type="Pfam" id="PF03808">
    <property type="entry name" value="Glyco_tran_WecG"/>
    <property type="match status" value="1"/>
</dbReference>
<evidence type="ECO:0000313" key="4">
    <source>
        <dbReference type="Proteomes" id="UP000002216"/>
    </source>
</evidence>
<dbReference type="CDD" id="cd06533">
    <property type="entry name" value="Glyco_transf_WecG_TagA"/>
    <property type="match status" value="1"/>
</dbReference>
<dbReference type="EC" id="2.4.1.187" evidence="3"/>
<keyword evidence="1 3" id="KW-0328">Glycosyltransferase</keyword>
<dbReference type="PANTHER" id="PTHR34136">
    <property type="match status" value="1"/>
</dbReference>
<dbReference type="RefSeq" id="WP_015773217.1">
    <property type="nucleotide sequence ID" value="NC_013173.1"/>
</dbReference>
<name>C7LQ91_DESBD</name>
<dbReference type="KEGG" id="dba:Dbac_1003"/>
<proteinExistence type="predicted"/>
<dbReference type="PANTHER" id="PTHR34136:SF1">
    <property type="entry name" value="UDP-N-ACETYL-D-MANNOSAMINURONIC ACID TRANSFERASE"/>
    <property type="match status" value="1"/>
</dbReference>
<dbReference type="OrthoDB" id="9808602at2"/>
<dbReference type="STRING" id="525897.Dbac_1003"/>
<dbReference type="EMBL" id="CP001629">
    <property type="protein sequence ID" value="ACU89117.1"/>
    <property type="molecule type" value="Genomic_DNA"/>
</dbReference>
<keyword evidence="4" id="KW-1185">Reference proteome</keyword>
<sequence>MRPSIPPTILGTIIHPTTYRDATALILGWAVRAESRSVCLANVHMVMEAYDDPAYEAEVNGADLAAPDGMPIVWILKLLGHDVKDRVYGPTLTLRVLEAAAMQEVPVGFYGASSDVLAALIVNVRQKFPGLCVTYSCSPPFREPTSDEDEATVRDINASGARILFVGLGCPKQERWMHQHKGRVQAVMLGVGAAFDFHAGAIPQAPSWMRDRGLEWLFRLCVEPRRLWKRHLLHNPRFVILSILELLGLGKQDRA</sequence>
<accession>C7LQ91</accession>
<keyword evidence="2 3" id="KW-0808">Transferase</keyword>
<dbReference type="CAZy" id="GT26">
    <property type="family name" value="Glycosyltransferase Family 26"/>
</dbReference>
<dbReference type="InterPro" id="IPR004629">
    <property type="entry name" value="WecG_TagA_CpsF"/>
</dbReference>
<protein>
    <submittedName>
        <fullName evidence="3">Glycosyl transferase, WecB/TagA/CpsF family</fullName>
        <ecNumber evidence="3">2.4.1.187</ecNumber>
    </submittedName>
</protein>
<dbReference type="HOGENOM" id="CLU_063203_2_0_7"/>
<evidence type="ECO:0000256" key="1">
    <source>
        <dbReference type="ARBA" id="ARBA00022676"/>
    </source>
</evidence>
<evidence type="ECO:0000256" key="2">
    <source>
        <dbReference type="ARBA" id="ARBA00022679"/>
    </source>
</evidence>
<dbReference type="GO" id="GO:0047244">
    <property type="term" value="F:N-acetylglucosaminyldiphosphoundecaprenol N-acetyl-beta-D-mannosaminyltransferase activity"/>
    <property type="evidence" value="ECO:0007669"/>
    <property type="project" value="UniProtKB-EC"/>
</dbReference>
<dbReference type="Proteomes" id="UP000002216">
    <property type="component" value="Chromosome"/>
</dbReference>
<reference evidence="3 4" key="1">
    <citation type="journal article" date="2009" name="Stand. Genomic Sci.">
        <title>Complete genome sequence of Desulfomicrobium baculatum type strain (X).</title>
        <authorList>
            <person name="Copeland A."/>
            <person name="Spring S."/>
            <person name="Goker M."/>
            <person name="Schneider S."/>
            <person name="Lapidus A."/>
            <person name="Del Rio T.G."/>
            <person name="Tice H."/>
            <person name="Cheng J.F."/>
            <person name="Chen F."/>
            <person name="Nolan M."/>
            <person name="Bruce D."/>
            <person name="Goodwin L."/>
            <person name="Pitluck S."/>
            <person name="Ivanova N."/>
            <person name="Mavrommatis K."/>
            <person name="Ovchinnikova G."/>
            <person name="Pati A."/>
            <person name="Chen A."/>
            <person name="Palaniappan K."/>
            <person name="Land M."/>
            <person name="Hauser L."/>
            <person name="Chang Y.J."/>
            <person name="Jeffries C.C."/>
            <person name="Meincke L."/>
            <person name="Sims D."/>
            <person name="Brettin T."/>
            <person name="Detter J.C."/>
            <person name="Han C."/>
            <person name="Chain P."/>
            <person name="Bristow J."/>
            <person name="Eisen J.A."/>
            <person name="Markowitz V."/>
            <person name="Hugenholtz P."/>
            <person name="Kyrpides N.C."/>
            <person name="Klenk H.P."/>
            <person name="Lucas S."/>
        </authorList>
    </citation>
    <scope>NUCLEOTIDE SEQUENCE [LARGE SCALE GENOMIC DNA]</scope>
    <source>
        <strain evidence="4">DSM 4028 / VKM B-1378 / X</strain>
    </source>
</reference>
<organism evidence="3 4">
    <name type="scientific">Desulfomicrobium baculatum (strain DSM 4028 / VKM B-1378 / X)</name>
    <name type="common">Desulfovibrio baculatus</name>
    <dbReference type="NCBI Taxonomy" id="525897"/>
    <lineage>
        <taxon>Bacteria</taxon>
        <taxon>Pseudomonadati</taxon>
        <taxon>Thermodesulfobacteriota</taxon>
        <taxon>Desulfovibrionia</taxon>
        <taxon>Desulfovibrionales</taxon>
        <taxon>Desulfomicrobiaceae</taxon>
        <taxon>Desulfomicrobium</taxon>
    </lineage>
</organism>
<dbReference type="eggNOG" id="COG1922">
    <property type="taxonomic scope" value="Bacteria"/>
</dbReference>